<evidence type="ECO:0000313" key="2">
    <source>
        <dbReference type="EMBL" id="OGC63166.1"/>
    </source>
</evidence>
<comment type="caution">
    <text evidence="2">The sequence shown here is derived from an EMBL/GenBank/DDBJ whole genome shotgun (WGS) entry which is preliminary data.</text>
</comment>
<name>A0A1F4W180_UNCKA</name>
<proteinExistence type="predicted"/>
<dbReference type="EMBL" id="MEVT01000008">
    <property type="protein sequence ID" value="OGC63166.1"/>
    <property type="molecule type" value="Genomic_DNA"/>
</dbReference>
<dbReference type="AlphaFoldDB" id="A0A1F4W180"/>
<feature type="signal peptide" evidence="1">
    <location>
        <begin position="1"/>
        <end position="19"/>
    </location>
</feature>
<evidence type="ECO:0008006" key="4">
    <source>
        <dbReference type="Google" id="ProtNLM"/>
    </source>
</evidence>
<accession>A0A1F4W180</accession>
<sequence>MKKITTIFILLALPVFLTACTSKQNEPGKEDVKVTEGGPSTVTGNLFDLTKLGLPQKCSGEFGDTKTVAYISGNKSYSEITSTSEELGEQTFYSIFDGDWFYSWGGPLKNGTKMKASDIQESVDVADPDIDKTKFKDVQQDLDYSCVPWIVDGSKFVPPSDVNFVDFGESLKEITKGLEQITPDSLCAMCELVPDPQAKEDCLANCGK</sequence>
<evidence type="ECO:0000313" key="3">
    <source>
        <dbReference type="Proteomes" id="UP000176614"/>
    </source>
</evidence>
<keyword evidence="1" id="KW-0732">Signal</keyword>
<dbReference type="PROSITE" id="PS51257">
    <property type="entry name" value="PROKAR_LIPOPROTEIN"/>
    <property type="match status" value="1"/>
</dbReference>
<organism evidence="2 3">
    <name type="scientific">candidate division WWE3 bacterium RIFOXYA2_FULL_46_9</name>
    <dbReference type="NCBI Taxonomy" id="1802636"/>
    <lineage>
        <taxon>Bacteria</taxon>
        <taxon>Katanobacteria</taxon>
    </lineage>
</organism>
<reference evidence="2 3" key="1">
    <citation type="journal article" date="2016" name="Nat. Commun.">
        <title>Thousands of microbial genomes shed light on interconnected biogeochemical processes in an aquifer system.</title>
        <authorList>
            <person name="Anantharaman K."/>
            <person name="Brown C.T."/>
            <person name="Hug L.A."/>
            <person name="Sharon I."/>
            <person name="Castelle C.J."/>
            <person name="Probst A.J."/>
            <person name="Thomas B.C."/>
            <person name="Singh A."/>
            <person name="Wilkins M.J."/>
            <person name="Karaoz U."/>
            <person name="Brodie E.L."/>
            <person name="Williams K.H."/>
            <person name="Hubbard S.S."/>
            <person name="Banfield J.F."/>
        </authorList>
    </citation>
    <scope>NUCLEOTIDE SEQUENCE [LARGE SCALE GENOMIC DNA]</scope>
</reference>
<evidence type="ECO:0000256" key="1">
    <source>
        <dbReference type="SAM" id="SignalP"/>
    </source>
</evidence>
<feature type="chain" id="PRO_5009515044" description="Lipoprotein" evidence="1">
    <location>
        <begin position="20"/>
        <end position="208"/>
    </location>
</feature>
<dbReference type="Proteomes" id="UP000176614">
    <property type="component" value="Unassembled WGS sequence"/>
</dbReference>
<gene>
    <name evidence="2" type="ORF">A2264_00525</name>
</gene>
<protein>
    <recommendedName>
        <fullName evidence="4">Lipoprotein</fullName>
    </recommendedName>
</protein>